<keyword evidence="2" id="KW-0479">Metal-binding</keyword>
<evidence type="ECO:0000256" key="4">
    <source>
        <dbReference type="ARBA" id="ARBA00022771"/>
    </source>
</evidence>
<sequence length="482" mass="53436">MLAMVSSWLRAWLMATIRPLALGLWKLLVLVGLSRKIYGRPRRRPQRLIETTSAPGSKQPDLFPQHFVVDKLLVHRSGLPIACGTDASFGLVQVTNPQDGSLLGWDTIEPYQQHHHHQQFQPQQGPQYHYQQISYSRPMVNQNQANSNVQYVNHGYAPSIPQSVSHSSLNYDSFAVYDSDPLDVQKLMAGAVEQPPVSMSFMDDSRSDAVFDIYDQKLDPQPGPVVANRGGVYPLVHSRANSESGQIPPQATDFFDADKDFFHSLLADPSDSVAVLPTSASMPAIPTVPVPHSDQFKENPQMPSPLSSSTSSFQANYVQFDSISPQPVKFEDLGNHNHISTLSPPMSSSSTSSPPSPSKVVVRQPSGTVGQYTCPQCGASFRIKGYLTRHLKKHAVKKAYNCPFYDEDSKNPCHPTGGFSRRDTYKTHLKARHFLYPSGTRSEHRARTPGVCGGCSKEFGSNEEWIETHIQARLCKGFAHHS</sequence>
<feature type="domain" description="C2H2-type" evidence="9">
    <location>
        <begin position="372"/>
        <end position="399"/>
    </location>
</feature>
<evidence type="ECO:0000256" key="3">
    <source>
        <dbReference type="ARBA" id="ARBA00022737"/>
    </source>
</evidence>
<keyword evidence="5" id="KW-0862">Zinc</keyword>
<protein>
    <submittedName>
        <fullName evidence="10">ARAD1D16522p</fullName>
    </submittedName>
</protein>
<dbReference type="FunFam" id="3.30.160.60:FF:000100">
    <property type="entry name" value="Zinc finger 45-like"/>
    <property type="match status" value="1"/>
</dbReference>
<feature type="compositionally biased region" description="Low complexity" evidence="8">
    <location>
        <begin position="340"/>
        <end position="353"/>
    </location>
</feature>
<dbReference type="SUPFAM" id="SSF57667">
    <property type="entry name" value="beta-beta-alpha zinc fingers"/>
    <property type="match status" value="1"/>
</dbReference>
<name>A0A060TA55_BLAAD</name>
<dbReference type="InterPro" id="IPR051643">
    <property type="entry name" value="Transcr_Reg_ZincFinger"/>
</dbReference>
<evidence type="ECO:0000256" key="7">
    <source>
        <dbReference type="PROSITE-ProRule" id="PRU00042"/>
    </source>
</evidence>
<keyword evidence="3" id="KW-0677">Repeat</keyword>
<accession>A0A060TA55</accession>
<dbReference type="Gene3D" id="3.30.160.60">
    <property type="entry name" value="Classic Zinc Finger"/>
    <property type="match status" value="1"/>
</dbReference>
<evidence type="ECO:0000256" key="5">
    <source>
        <dbReference type="ARBA" id="ARBA00022833"/>
    </source>
</evidence>
<dbReference type="GO" id="GO:0000978">
    <property type="term" value="F:RNA polymerase II cis-regulatory region sequence-specific DNA binding"/>
    <property type="evidence" value="ECO:0007669"/>
    <property type="project" value="TreeGrafter"/>
</dbReference>
<feature type="region of interest" description="Disordered" evidence="8">
    <location>
        <begin position="329"/>
        <end position="363"/>
    </location>
</feature>
<dbReference type="PANTHER" id="PTHR24396">
    <property type="entry name" value="ZINC FINGER PROTEIN"/>
    <property type="match status" value="1"/>
</dbReference>
<keyword evidence="6" id="KW-0539">Nucleus</keyword>
<dbReference type="EMBL" id="HG937694">
    <property type="protein sequence ID" value="CDP37659.1"/>
    <property type="molecule type" value="Genomic_DNA"/>
</dbReference>
<dbReference type="GO" id="GO:0000981">
    <property type="term" value="F:DNA-binding transcription factor activity, RNA polymerase II-specific"/>
    <property type="evidence" value="ECO:0007669"/>
    <property type="project" value="TreeGrafter"/>
</dbReference>
<dbReference type="PROSITE" id="PS50157">
    <property type="entry name" value="ZINC_FINGER_C2H2_2"/>
    <property type="match status" value="1"/>
</dbReference>
<gene>
    <name evidence="10" type="ORF">GNLVRS02_ARAD1D16522g</name>
</gene>
<evidence type="ECO:0000259" key="9">
    <source>
        <dbReference type="PROSITE" id="PS50157"/>
    </source>
</evidence>
<evidence type="ECO:0000256" key="2">
    <source>
        <dbReference type="ARBA" id="ARBA00022723"/>
    </source>
</evidence>
<dbReference type="SMART" id="SM00355">
    <property type="entry name" value="ZnF_C2H2"/>
    <property type="match status" value="2"/>
</dbReference>
<proteinExistence type="predicted"/>
<feature type="region of interest" description="Disordered" evidence="8">
    <location>
        <begin position="289"/>
        <end position="310"/>
    </location>
</feature>
<dbReference type="PROSITE" id="PS00028">
    <property type="entry name" value="ZINC_FINGER_C2H2_1"/>
    <property type="match status" value="1"/>
</dbReference>
<reference evidence="10" key="2">
    <citation type="submission" date="2014-06" db="EMBL/GenBank/DDBJ databases">
        <title>The complete genome of Blastobotrys (Arxula) adeninivorans LS3 - a yeast of biotechnological interest.</title>
        <authorList>
            <person name="Kunze G."/>
            <person name="Gaillardin C."/>
            <person name="Czernicka M."/>
            <person name="Durrens P."/>
            <person name="Martin T."/>
            <person name="Boer E."/>
            <person name="Gabaldon T."/>
            <person name="Cruz J."/>
            <person name="Talla E."/>
            <person name="Marck C."/>
            <person name="Goffeau A."/>
            <person name="Barbe V."/>
            <person name="Baret P."/>
            <person name="Baronian K."/>
            <person name="Beier S."/>
            <person name="Bleykasten C."/>
            <person name="Bode R."/>
            <person name="Casaregola S."/>
            <person name="Despons L."/>
            <person name="Fairhead C."/>
            <person name="Giersberg M."/>
            <person name="Gierski P."/>
            <person name="Hahnel U."/>
            <person name="Hartmann A."/>
            <person name="Jankowska D."/>
            <person name="Jubin C."/>
            <person name="Jung P."/>
            <person name="Lafontaine I."/>
            <person name="Leh-Louis V."/>
            <person name="Lemaire M."/>
            <person name="Marcet-Houben M."/>
            <person name="Mascher M."/>
            <person name="Morel G."/>
            <person name="Richard G.-F."/>
            <person name="Riechen J."/>
            <person name="Sacerdot C."/>
            <person name="Sarkar A."/>
            <person name="Savel G."/>
            <person name="Schacherer J."/>
            <person name="Sherman D."/>
            <person name="Straub M.-L."/>
            <person name="Stein N."/>
            <person name="Thierry A."/>
            <person name="Trautwein-Schult A."/>
            <person name="Westhof E."/>
            <person name="Worch S."/>
            <person name="Dujon B."/>
            <person name="Souciet J.-L."/>
            <person name="Wincker P."/>
            <person name="Scholz U."/>
            <person name="Neuveglise N."/>
        </authorList>
    </citation>
    <scope>NUCLEOTIDE SEQUENCE</scope>
    <source>
        <strain evidence="10">LS3</strain>
    </source>
</reference>
<dbReference type="AlphaFoldDB" id="A0A060TA55"/>
<evidence type="ECO:0000256" key="1">
    <source>
        <dbReference type="ARBA" id="ARBA00004123"/>
    </source>
</evidence>
<dbReference type="InterPro" id="IPR013087">
    <property type="entry name" value="Znf_C2H2_type"/>
</dbReference>
<keyword evidence="4 7" id="KW-0863">Zinc-finger</keyword>
<evidence type="ECO:0000256" key="6">
    <source>
        <dbReference type="ARBA" id="ARBA00023242"/>
    </source>
</evidence>
<dbReference type="PANTHER" id="PTHR24396:SF19">
    <property type="entry name" value="FI01119P"/>
    <property type="match status" value="1"/>
</dbReference>
<dbReference type="Pfam" id="PF00096">
    <property type="entry name" value="zf-C2H2"/>
    <property type="match status" value="1"/>
</dbReference>
<dbReference type="GO" id="GO:0005634">
    <property type="term" value="C:nucleus"/>
    <property type="evidence" value="ECO:0007669"/>
    <property type="project" value="UniProtKB-SubCell"/>
</dbReference>
<reference evidence="10" key="1">
    <citation type="submission" date="2014-02" db="EMBL/GenBank/DDBJ databases">
        <authorList>
            <person name="Genoscope - CEA"/>
        </authorList>
    </citation>
    <scope>NUCLEOTIDE SEQUENCE</scope>
    <source>
        <strain evidence="10">LS3</strain>
    </source>
</reference>
<dbReference type="GO" id="GO:0008270">
    <property type="term" value="F:zinc ion binding"/>
    <property type="evidence" value="ECO:0007669"/>
    <property type="project" value="UniProtKB-KW"/>
</dbReference>
<comment type="subcellular location">
    <subcellularLocation>
        <location evidence="1">Nucleus</location>
    </subcellularLocation>
</comment>
<dbReference type="InterPro" id="IPR036236">
    <property type="entry name" value="Znf_C2H2_sf"/>
</dbReference>
<evidence type="ECO:0000256" key="8">
    <source>
        <dbReference type="SAM" id="MobiDB-lite"/>
    </source>
</evidence>
<organism evidence="10">
    <name type="scientific">Blastobotrys adeninivorans</name>
    <name type="common">Yeast</name>
    <name type="synonym">Arxula adeninivorans</name>
    <dbReference type="NCBI Taxonomy" id="409370"/>
    <lineage>
        <taxon>Eukaryota</taxon>
        <taxon>Fungi</taxon>
        <taxon>Dikarya</taxon>
        <taxon>Ascomycota</taxon>
        <taxon>Saccharomycotina</taxon>
        <taxon>Dipodascomycetes</taxon>
        <taxon>Dipodascales</taxon>
        <taxon>Trichomonascaceae</taxon>
        <taxon>Blastobotrys</taxon>
    </lineage>
</organism>
<evidence type="ECO:0000313" key="10">
    <source>
        <dbReference type="EMBL" id="CDP37659.1"/>
    </source>
</evidence>